<evidence type="ECO:0008006" key="3">
    <source>
        <dbReference type="Google" id="ProtNLM"/>
    </source>
</evidence>
<proteinExistence type="predicted"/>
<comment type="caution">
    <text evidence="1">The sequence shown here is derived from an EMBL/GenBank/DDBJ whole genome shotgun (WGS) entry which is preliminary data.</text>
</comment>
<organism evidence="1 2">
    <name type="scientific">Flavobacterium davisii</name>
    <dbReference type="NCBI Taxonomy" id="2906077"/>
    <lineage>
        <taxon>Bacteria</taxon>
        <taxon>Pseudomonadati</taxon>
        <taxon>Bacteroidota</taxon>
        <taxon>Flavobacteriia</taxon>
        <taxon>Flavobacteriales</taxon>
        <taxon>Flavobacteriaceae</taxon>
        <taxon>Flavobacterium</taxon>
    </lineage>
</organism>
<name>A0A246GJT5_9FLAO</name>
<dbReference type="Pfam" id="PF09357">
    <property type="entry name" value="RteC"/>
    <property type="match status" value="1"/>
</dbReference>
<dbReference type="AlphaFoldDB" id="A0A246GJT5"/>
<sequence>MSKTICYTFNEYQSKYPELLKKYLDEYIDNTDLLFWNEQKDFYNECLKNVTLGKTNKGFDKLKAPFEPLSISIEEIHYTINESMSVVDNKNVKHTVTIENKIKYDNSFKSFSEILEFIQSQILETEQAPIQLQPLQKLNWQGTTLEFTELFKSLILSNKLNPELTQTEIFNRLKNLFNIKDFKETDKLRDIRKRTNTPTPFLNILETSLNNWIEEKD</sequence>
<evidence type="ECO:0000313" key="2">
    <source>
        <dbReference type="Proteomes" id="UP000197768"/>
    </source>
</evidence>
<protein>
    <recommendedName>
        <fullName evidence="3">RteC protein</fullName>
    </recommendedName>
</protein>
<dbReference type="Proteomes" id="UP000197768">
    <property type="component" value="Unassembled WGS sequence"/>
</dbReference>
<gene>
    <name evidence="1" type="ORF">BWK59_08060</name>
</gene>
<evidence type="ECO:0000313" key="1">
    <source>
        <dbReference type="EMBL" id="OWP83894.1"/>
    </source>
</evidence>
<reference evidence="1 2" key="1">
    <citation type="journal article" date="2017" name="Infect. Genet. Evol.">
        <title>Comparative genome analysis of fish pathogen Flavobacterium columnare reveals extensive sequence diversity within the species.</title>
        <authorList>
            <person name="Kayansamruaj P."/>
            <person name="Dong H.T."/>
            <person name="Hirono I."/>
            <person name="Kondo H."/>
            <person name="Senapin S."/>
            <person name="Rodkhum C."/>
        </authorList>
    </citation>
    <scope>NUCLEOTIDE SEQUENCE [LARGE SCALE GENOMIC DNA]</scope>
    <source>
        <strain evidence="1 2">1215</strain>
    </source>
</reference>
<dbReference type="RefSeq" id="WP_088392785.1">
    <property type="nucleotide sequence ID" value="NZ_MTCZ01000069.1"/>
</dbReference>
<accession>A0A246GJT5</accession>
<dbReference type="EMBL" id="MTCZ01000069">
    <property type="protein sequence ID" value="OWP83894.1"/>
    <property type="molecule type" value="Genomic_DNA"/>
</dbReference>
<dbReference type="InterPro" id="IPR018534">
    <property type="entry name" value="Tet_reg_excision_RteC"/>
</dbReference>